<sequence length="451" mass="49461">MLPMLWGILGFIITIGILVTIHEWGHFWVARRFDVKILRFSLGFGKPFLTWRGKKDGTLYTLTPIPLGGFVQMLGESSDEAVDAAEKHRTFQAKKAWQRFLIAFAGPAVNLLFAVLAFAALYLYGVQGLRPEVARVAPDSLAARAGLQVGDQIRAIEGKDTPLSSDAHISLVGAPRRSDVNIVIQRDGEERILALDLSSLRAGDELKMDEATGLYLVDEWLPAEVAETVPDSPAAAMGIQKGDRITAVNGEAQDLIRIGKVIAAGKPGDTISITVMRADSEQTLHGQLGSRTDKKGKTHGFLGVKWQRVDVSAYQSVERYGFWASLGHGWDKVVYYVRLTYNMFGRMFAGKISLDNIGGPLTIGDAAGKTLSYGWDIFLNFLGVVSLSLAAINLLPVPMLDGGHMLFYALETVRGKPLSATTMKWALRVGATLVYALMLFVVLKDFWKYLL</sequence>
<dbReference type="Pfam" id="PF17820">
    <property type="entry name" value="PDZ_6"/>
    <property type="match status" value="2"/>
</dbReference>
<keyword evidence="11" id="KW-0479">Metal-binding</keyword>
<dbReference type="GO" id="GO:0004222">
    <property type="term" value="F:metalloendopeptidase activity"/>
    <property type="evidence" value="ECO:0007669"/>
    <property type="project" value="InterPro"/>
</dbReference>
<keyword evidence="4 13" id="KW-0645">Protease</keyword>
<dbReference type="PROSITE" id="PS50106">
    <property type="entry name" value="PDZ"/>
    <property type="match status" value="1"/>
</dbReference>
<feature type="transmembrane region" description="Helical" evidence="11">
    <location>
        <begin position="100"/>
        <end position="124"/>
    </location>
</feature>
<comment type="subcellular location">
    <subcellularLocation>
        <location evidence="2">Membrane</location>
        <topology evidence="2">Multi-pass membrane protein</topology>
    </subcellularLocation>
</comment>
<evidence type="ECO:0000256" key="7">
    <source>
        <dbReference type="ARBA" id="ARBA00022833"/>
    </source>
</evidence>
<dbReference type="SMART" id="SM00228">
    <property type="entry name" value="PDZ"/>
    <property type="match status" value="2"/>
</dbReference>
<feature type="domain" description="PDZ" evidence="12">
    <location>
        <begin position="181"/>
        <end position="279"/>
    </location>
</feature>
<dbReference type="PANTHER" id="PTHR42837">
    <property type="entry name" value="REGULATOR OF SIGMA-E PROTEASE RSEP"/>
    <property type="match status" value="1"/>
</dbReference>
<evidence type="ECO:0000256" key="3">
    <source>
        <dbReference type="ARBA" id="ARBA00007931"/>
    </source>
</evidence>
<evidence type="ECO:0000256" key="10">
    <source>
        <dbReference type="ARBA" id="ARBA00023136"/>
    </source>
</evidence>
<evidence type="ECO:0000256" key="2">
    <source>
        <dbReference type="ARBA" id="ARBA00004141"/>
    </source>
</evidence>
<reference evidence="14" key="1">
    <citation type="submission" date="2016-04" db="EMBL/GenBank/DDBJ databases">
        <authorList>
            <person name="Tagini F."/>
        </authorList>
    </citation>
    <scope>NUCLEOTIDE SEQUENCE [LARGE SCALE GENOMIC DNA]</scope>
    <source>
        <strain evidence="14">CHUV0807</strain>
    </source>
</reference>
<dbReference type="EC" id="3.4.24.-" evidence="11"/>
<accession>A0A1C3H3B3</accession>
<protein>
    <recommendedName>
        <fullName evidence="11">Zinc metalloprotease</fullName>
        <ecNumber evidence="11">3.4.24.-</ecNumber>
    </recommendedName>
</protein>
<dbReference type="SUPFAM" id="SSF50156">
    <property type="entry name" value="PDZ domain-like"/>
    <property type="match status" value="2"/>
</dbReference>
<dbReference type="AlphaFoldDB" id="A0A1C3H3B3"/>
<dbReference type="EMBL" id="FKLO01000036">
    <property type="protein sequence ID" value="SAM61336.1"/>
    <property type="molecule type" value="Genomic_DNA"/>
</dbReference>
<dbReference type="NCBIfam" id="TIGR00054">
    <property type="entry name" value="RIP metalloprotease RseP"/>
    <property type="match status" value="1"/>
</dbReference>
<comment type="cofactor">
    <cofactor evidence="1 11">
        <name>Zn(2+)</name>
        <dbReference type="ChEBI" id="CHEBI:29105"/>
    </cofactor>
</comment>
<evidence type="ECO:0000256" key="1">
    <source>
        <dbReference type="ARBA" id="ARBA00001947"/>
    </source>
</evidence>
<evidence type="ECO:0000313" key="14">
    <source>
        <dbReference type="Proteomes" id="UP000190837"/>
    </source>
</evidence>
<dbReference type="RefSeq" id="WP_079539993.1">
    <property type="nucleotide sequence ID" value="NZ_CP171111.1"/>
</dbReference>
<keyword evidence="9 11" id="KW-0482">Metalloprotease</keyword>
<dbReference type="InterPro" id="IPR036034">
    <property type="entry name" value="PDZ_sf"/>
</dbReference>
<feature type="transmembrane region" description="Helical" evidence="11">
    <location>
        <begin position="377"/>
        <end position="395"/>
    </location>
</feature>
<evidence type="ECO:0000256" key="4">
    <source>
        <dbReference type="ARBA" id="ARBA00022670"/>
    </source>
</evidence>
<dbReference type="GO" id="GO:0046872">
    <property type="term" value="F:metal ion binding"/>
    <property type="evidence" value="ECO:0007669"/>
    <property type="project" value="UniProtKB-KW"/>
</dbReference>
<dbReference type="InterPro" id="IPR001478">
    <property type="entry name" value="PDZ"/>
</dbReference>
<comment type="similarity">
    <text evidence="3 11">Belongs to the peptidase M50B family.</text>
</comment>
<gene>
    <name evidence="13" type="ORF">CHUV0807_0889</name>
</gene>
<evidence type="ECO:0000256" key="8">
    <source>
        <dbReference type="ARBA" id="ARBA00022989"/>
    </source>
</evidence>
<dbReference type="GO" id="GO:0006508">
    <property type="term" value="P:proteolysis"/>
    <property type="evidence" value="ECO:0007669"/>
    <property type="project" value="UniProtKB-KW"/>
</dbReference>
<proteinExistence type="inferred from homology"/>
<keyword evidence="5 11" id="KW-0812">Transmembrane</keyword>
<evidence type="ECO:0000256" key="9">
    <source>
        <dbReference type="ARBA" id="ARBA00023049"/>
    </source>
</evidence>
<dbReference type="Gene3D" id="2.30.42.10">
    <property type="match status" value="2"/>
</dbReference>
<evidence type="ECO:0000256" key="11">
    <source>
        <dbReference type="RuleBase" id="RU362031"/>
    </source>
</evidence>
<dbReference type="PANTHER" id="PTHR42837:SF2">
    <property type="entry name" value="MEMBRANE METALLOPROTEASE ARASP2, CHLOROPLASTIC-RELATED"/>
    <property type="match status" value="1"/>
</dbReference>
<keyword evidence="10 11" id="KW-0472">Membrane</keyword>
<feature type="transmembrane region" description="Helical" evidence="11">
    <location>
        <begin position="6"/>
        <end position="29"/>
    </location>
</feature>
<organism evidence="13 14">
    <name type="scientific">Cardiobacterium hominis</name>
    <dbReference type="NCBI Taxonomy" id="2718"/>
    <lineage>
        <taxon>Bacteria</taxon>
        <taxon>Pseudomonadati</taxon>
        <taxon>Pseudomonadota</taxon>
        <taxon>Gammaproteobacteria</taxon>
        <taxon>Cardiobacteriales</taxon>
        <taxon>Cardiobacteriaceae</taxon>
        <taxon>Cardiobacterium</taxon>
    </lineage>
</organism>
<evidence type="ECO:0000259" key="12">
    <source>
        <dbReference type="PROSITE" id="PS50106"/>
    </source>
</evidence>
<dbReference type="InterPro" id="IPR004387">
    <property type="entry name" value="Pept_M50_Zn"/>
</dbReference>
<dbReference type="InterPro" id="IPR041489">
    <property type="entry name" value="PDZ_6"/>
</dbReference>
<name>A0A1C3H3B3_9GAMM</name>
<keyword evidence="7 11" id="KW-0862">Zinc</keyword>
<dbReference type="GO" id="GO:0016020">
    <property type="term" value="C:membrane"/>
    <property type="evidence" value="ECO:0007669"/>
    <property type="project" value="UniProtKB-SubCell"/>
</dbReference>
<dbReference type="Proteomes" id="UP000190837">
    <property type="component" value="Unassembled WGS sequence"/>
</dbReference>
<feature type="transmembrane region" description="Helical" evidence="11">
    <location>
        <begin position="425"/>
        <end position="443"/>
    </location>
</feature>
<evidence type="ECO:0000256" key="6">
    <source>
        <dbReference type="ARBA" id="ARBA00022801"/>
    </source>
</evidence>
<dbReference type="CDD" id="cd06163">
    <property type="entry name" value="S2P-M50_PDZ_RseP-like"/>
    <property type="match status" value="1"/>
</dbReference>
<dbReference type="Pfam" id="PF02163">
    <property type="entry name" value="Peptidase_M50"/>
    <property type="match status" value="1"/>
</dbReference>
<evidence type="ECO:0000256" key="5">
    <source>
        <dbReference type="ARBA" id="ARBA00022692"/>
    </source>
</evidence>
<keyword evidence="8 11" id="KW-1133">Transmembrane helix</keyword>
<dbReference type="InterPro" id="IPR008915">
    <property type="entry name" value="Peptidase_M50"/>
</dbReference>
<evidence type="ECO:0000313" key="13">
    <source>
        <dbReference type="EMBL" id="SAM61336.1"/>
    </source>
</evidence>
<keyword evidence="6 11" id="KW-0378">Hydrolase</keyword>